<evidence type="ECO:0000313" key="3">
    <source>
        <dbReference type="Proteomes" id="UP001408789"/>
    </source>
</evidence>
<evidence type="ECO:0000256" key="1">
    <source>
        <dbReference type="SAM" id="MobiDB-lite"/>
    </source>
</evidence>
<accession>A0AAP0HCU0</accession>
<feature type="region of interest" description="Disordered" evidence="1">
    <location>
        <begin position="1"/>
        <end position="24"/>
    </location>
</feature>
<protein>
    <submittedName>
        <fullName evidence="2">Uncharacterized protein</fullName>
    </submittedName>
</protein>
<organism evidence="2 3">
    <name type="scientific">Deinandra increscens subsp. villosa</name>
    <dbReference type="NCBI Taxonomy" id="3103831"/>
    <lineage>
        <taxon>Eukaryota</taxon>
        <taxon>Viridiplantae</taxon>
        <taxon>Streptophyta</taxon>
        <taxon>Embryophyta</taxon>
        <taxon>Tracheophyta</taxon>
        <taxon>Spermatophyta</taxon>
        <taxon>Magnoliopsida</taxon>
        <taxon>eudicotyledons</taxon>
        <taxon>Gunneridae</taxon>
        <taxon>Pentapetalae</taxon>
        <taxon>asterids</taxon>
        <taxon>campanulids</taxon>
        <taxon>Asterales</taxon>
        <taxon>Asteraceae</taxon>
        <taxon>Asteroideae</taxon>
        <taxon>Heliantheae alliance</taxon>
        <taxon>Madieae</taxon>
        <taxon>Madiinae</taxon>
        <taxon>Deinandra</taxon>
    </lineage>
</organism>
<gene>
    <name evidence="2" type="ORF">SSX86_001637</name>
</gene>
<sequence>MSSFSSPTNPPRRPLTCRQSQRAVNQVREAVNQLRKLDFNPSISPDLVTSSATSTESPISKPNISKSLPEKAIGRAAEMKNEQTLIQILKVRARITESRFNLLEPRRRRFDEEYWRVLQDAAPISIDQNPFINRSIADVDVHCDGTTLRNKHGFDEAFNYKEELDLVAALARLVNPYLPAVAILLSDFDLEDFGSFGCVCLVRLLSS</sequence>
<name>A0AAP0HCU0_9ASTR</name>
<reference evidence="2 3" key="1">
    <citation type="submission" date="2024-04" db="EMBL/GenBank/DDBJ databases">
        <title>The reference genome of an endangered Asteraceae, Deinandra increscens subsp. villosa, native to the Central Coast of California.</title>
        <authorList>
            <person name="Guilliams M."/>
            <person name="Hasenstab-Lehman K."/>
            <person name="Meyer R."/>
            <person name="Mcevoy S."/>
        </authorList>
    </citation>
    <scope>NUCLEOTIDE SEQUENCE [LARGE SCALE GENOMIC DNA]</scope>
    <source>
        <tissue evidence="2">Leaf</tissue>
    </source>
</reference>
<evidence type="ECO:0000313" key="2">
    <source>
        <dbReference type="EMBL" id="KAK9079962.1"/>
    </source>
</evidence>
<dbReference type="EMBL" id="JBCNJP010000003">
    <property type="protein sequence ID" value="KAK9079962.1"/>
    <property type="molecule type" value="Genomic_DNA"/>
</dbReference>
<comment type="caution">
    <text evidence="2">The sequence shown here is derived from an EMBL/GenBank/DDBJ whole genome shotgun (WGS) entry which is preliminary data.</text>
</comment>
<dbReference type="AlphaFoldDB" id="A0AAP0HCU0"/>
<dbReference type="Proteomes" id="UP001408789">
    <property type="component" value="Unassembled WGS sequence"/>
</dbReference>
<keyword evidence="3" id="KW-1185">Reference proteome</keyword>
<proteinExistence type="predicted"/>